<sequence>IHKTAQRYPHSPKTKHSHEFRSDDDGKGTVLKLSNSSIRIPKSERSGQETGKILAESTSNHKNECISTTAAWNLTKVVSPERAMRGEWTARKARGTVPECARYDERTSRVGRRA</sequence>
<evidence type="ECO:0000256" key="1">
    <source>
        <dbReference type="SAM" id="MobiDB-lite"/>
    </source>
</evidence>
<dbReference type="EMBL" id="KN832043">
    <property type="protein sequence ID" value="KIN96570.1"/>
    <property type="molecule type" value="Genomic_DNA"/>
</dbReference>
<protein>
    <submittedName>
        <fullName evidence="2">Uncharacterized protein</fullName>
    </submittedName>
</protein>
<feature type="region of interest" description="Disordered" evidence="1">
    <location>
        <begin position="1"/>
        <end position="60"/>
    </location>
</feature>
<dbReference type="HOGENOM" id="CLU_148176_0_0_1"/>
<keyword evidence="3" id="KW-1185">Reference proteome</keyword>
<organism evidence="2 3">
    <name type="scientific">Pisolithus tinctorius Marx 270</name>
    <dbReference type="NCBI Taxonomy" id="870435"/>
    <lineage>
        <taxon>Eukaryota</taxon>
        <taxon>Fungi</taxon>
        <taxon>Dikarya</taxon>
        <taxon>Basidiomycota</taxon>
        <taxon>Agaricomycotina</taxon>
        <taxon>Agaricomycetes</taxon>
        <taxon>Agaricomycetidae</taxon>
        <taxon>Boletales</taxon>
        <taxon>Sclerodermatineae</taxon>
        <taxon>Pisolithaceae</taxon>
        <taxon>Pisolithus</taxon>
    </lineage>
</organism>
<reference evidence="3" key="2">
    <citation type="submission" date="2015-01" db="EMBL/GenBank/DDBJ databases">
        <title>Evolutionary Origins and Diversification of the Mycorrhizal Mutualists.</title>
        <authorList>
            <consortium name="DOE Joint Genome Institute"/>
            <consortium name="Mycorrhizal Genomics Consortium"/>
            <person name="Kohler A."/>
            <person name="Kuo A."/>
            <person name="Nagy L.G."/>
            <person name="Floudas D."/>
            <person name="Copeland A."/>
            <person name="Barry K.W."/>
            <person name="Cichocki N."/>
            <person name="Veneault-Fourrey C."/>
            <person name="LaButti K."/>
            <person name="Lindquist E.A."/>
            <person name="Lipzen A."/>
            <person name="Lundell T."/>
            <person name="Morin E."/>
            <person name="Murat C."/>
            <person name="Riley R."/>
            <person name="Ohm R."/>
            <person name="Sun H."/>
            <person name="Tunlid A."/>
            <person name="Henrissat B."/>
            <person name="Grigoriev I.V."/>
            <person name="Hibbett D.S."/>
            <person name="Martin F."/>
        </authorList>
    </citation>
    <scope>NUCLEOTIDE SEQUENCE [LARGE SCALE GENOMIC DNA]</scope>
    <source>
        <strain evidence="3">Marx 270</strain>
    </source>
</reference>
<feature type="compositionally biased region" description="Basic and acidic residues" evidence="1">
    <location>
        <begin position="17"/>
        <end position="27"/>
    </location>
</feature>
<dbReference type="Proteomes" id="UP000054217">
    <property type="component" value="Unassembled WGS sequence"/>
</dbReference>
<accession>A0A0C3NLR5</accession>
<name>A0A0C3NLR5_PISTI</name>
<evidence type="ECO:0000313" key="2">
    <source>
        <dbReference type="EMBL" id="KIN96570.1"/>
    </source>
</evidence>
<proteinExistence type="predicted"/>
<reference evidence="2 3" key="1">
    <citation type="submission" date="2014-04" db="EMBL/GenBank/DDBJ databases">
        <authorList>
            <consortium name="DOE Joint Genome Institute"/>
            <person name="Kuo A."/>
            <person name="Kohler A."/>
            <person name="Costa M.D."/>
            <person name="Nagy L.G."/>
            <person name="Floudas D."/>
            <person name="Copeland A."/>
            <person name="Barry K.W."/>
            <person name="Cichocki N."/>
            <person name="Veneault-Fourrey C."/>
            <person name="LaButti K."/>
            <person name="Lindquist E.A."/>
            <person name="Lipzen A."/>
            <person name="Lundell T."/>
            <person name="Morin E."/>
            <person name="Murat C."/>
            <person name="Sun H."/>
            <person name="Tunlid A."/>
            <person name="Henrissat B."/>
            <person name="Grigoriev I.V."/>
            <person name="Hibbett D.S."/>
            <person name="Martin F."/>
            <person name="Nordberg H.P."/>
            <person name="Cantor M.N."/>
            <person name="Hua S.X."/>
        </authorList>
    </citation>
    <scope>NUCLEOTIDE SEQUENCE [LARGE SCALE GENOMIC DNA]</scope>
    <source>
        <strain evidence="2 3">Marx 270</strain>
    </source>
</reference>
<feature type="compositionally biased region" description="Basic residues" evidence="1">
    <location>
        <begin position="1"/>
        <end position="16"/>
    </location>
</feature>
<dbReference type="InParanoid" id="A0A0C3NLR5"/>
<feature type="non-terminal residue" evidence="2">
    <location>
        <position position="1"/>
    </location>
</feature>
<evidence type="ECO:0000313" key="3">
    <source>
        <dbReference type="Proteomes" id="UP000054217"/>
    </source>
</evidence>
<dbReference type="AlphaFoldDB" id="A0A0C3NLR5"/>
<gene>
    <name evidence="2" type="ORF">M404DRAFT_1006595</name>
</gene>